<feature type="transmembrane region" description="Helical" evidence="2">
    <location>
        <begin position="135"/>
        <end position="162"/>
    </location>
</feature>
<feature type="coiled-coil region" evidence="1">
    <location>
        <begin position="18"/>
        <end position="133"/>
    </location>
</feature>
<dbReference type="Proteomes" id="UP001152561">
    <property type="component" value="Unassembled WGS sequence"/>
</dbReference>
<dbReference type="Gene3D" id="1.10.287.1490">
    <property type="match status" value="1"/>
</dbReference>
<dbReference type="AlphaFoldDB" id="A0A9Q1L428"/>
<keyword evidence="2" id="KW-0472">Membrane</keyword>
<proteinExistence type="predicted"/>
<organism evidence="3 4">
    <name type="scientific">Anisodus acutangulus</name>
    <dbReference type="NCBI Taxonomy" id="402998"/>
    <lineage>
        <taxon>Eukaryota</taxon>
        <taxon>Viridiplantae</taxon>
        <taxon>Streptophyta</taxon>
        <taxon>Embryophyta</taxon>
        <taxon>Tracheophyta</taxon>
        <taxon>Spermatophyta</taxon>
        <taxon>Magnoliopsida</taxon>
        <taxon>eudicotyledons</taxon>
        <taxon>Gunneridae</taxon>
        <taxon>Pentapetalae</taxon>
        <taxon>asterids</taxon>
        <taxon>lamiids</taxon>
        <taxon>Solanales</taxon>
        <taxon>Solanaceae</taxon>
        <taxon>Solanoideae</taxon>
        <taxon>Hyoscyameae</taxon>
        <taxon>Anisodus</taxon>
    </lineage>
</organism>
<comment type="caution">
    <text evidence="3">The sequence shown here is derived from an EMBL/GenBank/DDBJ whole genome shotgun (WGS) entry which is preliminary data.</text>
</comment>
<evidence type="ECO:0000313" key="4">
    <source>
        <dbReference type="Proteomes" id="UP001152561"/>
    </source>
</evidence>
<protein>
    <submittedName>
        <fullName evidence="3">Uncharacterized protein</fullName>
    </submittedName>
</protein>
<evidence type="ECO:0000256" key="2">
    <source>
        <dbReference type="SAM" id="Phobius"/>
    </source>
</evidence>
<sequence>MDEFSRMKNDLLTALEDVKESNSEISRLKAIMEDLKSSENKMSTKLSTIESVKNVLLIELEKLKKRENDRKVEVEVKENEIRGLKRQVEELQGVVMTKNKEWEMVKDELQKRVQEMISKVAKLDKKLENLTTKRVIAAGVSVEWLLVATTTVAATILCYLRYGRKL</sequence>
<keyword evidence="1" id="KW-0175">Coiled coil</keyword>
<name>A0A9Q1L428_9SOLA</name>
<evidence type="ECO:0000313" key="3">
    <source>
        <dbReference type="EMBL" id="KAJ8527784.1"/>
    </source>
</evidence>
<reference evidence="4" key="1">
    <citation type="journal article" date="2023" name="Proc. Natl. Acad. Sci. U.S.A.">
        <title>Genomic and structural basis for evolution of tropane alkaloid biosynthesis.</title>
        <authorList>
            <person name="Wanga Y.-J."/>
            <person name="Taina T."/>
            <person name="Yua J.-Y."/>
            <person name="Lia J."/>
            <person name="Xua B."/>
            <person name="Chenc J."/>
            <person name="D'Auriad J.C."/>
            <person name="Huanga J.-P."/>
            <person name="Huanga S.-X."/>
        </authorList>
    </citation>
    <scope>NUCLEOTIDE SEQUENCE [LARGE SCALE GENOMIC DNA]</scope>
    <source>
        <strain evidence="4">cv. KIB-2019</strain>
    </source>
</reference>
<dbReference type="EMBL" id="JAJAGQ010000023">
    <property type="protein sequence ID" value="KAJ8527784.1"/>
    <property type="molecule type" value="Genomic_DNA"/>
</dbReference>
<accession>A0A9Q1L428</accession>
<keyword evidence="4" id="KW-1185">Reference proteome</keyword>
<dbReference type="OrthoDB" id="1939306at2759"/>
<keyword evidence="2" id="KW-0812">Transmembrane</keyword>
<gene>
    <name evidence="3" type="ORF">K7X08_015235</name>
</gene>
<evidence type="ECO:0000256" key="1">
    <source>
        <dbReference type="SAM" id="Coils"/>
    </source>
</evidence>
<keyword evidence="2" id="KW-1133">Transmembrane helix</keyword>